<evidence type="ECO:0000256" key="3">
    <source>
        <dbReference type="ARBA" id="ARBA00022532"/>
    </source>
</evidence>
<comment type="subcellular location">
    <subcellularLocation>
        <location evidence="1">Mitochondrion</location>
    </subcellularLocation>
</comment>
<evidence type="ECO:0000256" key="5">
    <source>
        <dbReference type="ARBA" id="ARBA00023128"/>
    </source>
</evidence>
<evidence type="ECO:0000313" key="7">
    <source>
        <dbReference type="EMBL" id="CAD5125590.1"/>
    </source>
</evidence>
<dbReference type="SMART" id="SM01329">
    <property type="entry name" value="Iso_dh"/>
    <property type="match status" value="1"/>
</dbReference>
<evidence type="ECO:0000256" key="4">
    <source>
        <dbReference type="ARBA" id="ARBA00022946"/>
    </source>
</evidence>
<dbReference type="NCBIfam" id="TIGR00175">
    <property type="entry name" value="mito_nad_idh"/>
    <property type="match status" value="1"/>
</dbReference>
<keyword evidence="4" id="KW-0809">Transit peptide</keyword>
<keyword evidence="3" id="KW-0816">Tricarboxylic acid cycle</keyword>
<dbReference type="Proteomes" id="UP000549394">
    <property type="component" value="Unassembled WGS sequence"/>
</dbReference>
<dbReference type="PANTHER" id="PTHR11835">
    <property type="entry name" value="DECARBOXYLATING DEHYDROGENASES-ISOCITRATE, ISOPROPYLMALATE, TARTRATE"/>
    <property type="match status" value="1"/>
</dbReference>
<organism evidence="7 8">
    <name type="scientific">Dimorphilus gyrociliatus</name>
    <dbReference type="NCBI Taxonomy" id="2664684"/>
    <lineage>
        <taxon>Eukaryota</taxon>
        <taxon>Metazoa</taxon>
        <taxon>Spiralia</taxon>
        <taxon>Lophotrochozoa</taxon>
        <taxon>Annelida</taxon>
        <taxon>Polychaeta</taxon>
        <taxon>Polychaeta incertae sedis</taxon>
        <taxon>Dinophilidae</taxon>
        <taxon>Dimorphilus</taxon>
    </lineage>
</organism>
<reference evidence="7 8" key="1">
    <citation type="submission" date="2020-08" db="EMBL/GenBank/DDBJ databases">
        <authorList>
            <person name="Hejnol A."/>
        </authorList>
    </citation>
    <scope>NUCLEOTIDE SEQUENCE [LARGE SCALE GENOMIC DNA]</scope>
</reference>
<sequence length="715" mass="80904">MASSADIEAISSLIDQLRVVKQGKPTIYEIAYKILIKGNLNHEIQDKEMLLYRRILQFVGNSSTFDEESILLKLFQENFNQITLIEDTKCIIYIQMMTNNFIEKLLKMDNYLEQLKPIMDFIFKTWECSEWAKYVIEKCCANEDFLMLYYPTIESQNRYILLDMMICQLESDNEPFIHLKNVLFVSSQFTDLQITSVDILTYAIYLRKYLEILCKASCMDKYNMLKEEKSLLLKTIDFLKFIYECSESGKEEFKTISKLSEFDKESDDFRVHGLKRDLIRLIANFVYKHKTNQNLAKDVLPIILCHTQVDARNPFCQNWAIVAVRNLLEDNDENKSFLSSLSLQQISQDVNDFRKYGIEAEVVDGRIVNKLFHSSTPRLDEYGGRHTVTLIPGDGAGPELTNYVKTVFAAANAPVDFETVKLDQTVTDPREVDNAFLSIQRNGVALKGNLRSSKIPRMSNVELRSELELYAHVVRCKTIPGVPARMDNVDCVIIRENTEGEYSQLEHENAKGVVESLKIITKKKSTRIAKYAFDHAKKYNRKKVTAVHKANIMKLGDGLFLECCREVAKEYPDIEFNDMIVDNASMQMVSKPNQFDVIVLPNLYGMILANIACGLVGGAGVVPGSNIGDNCAVFETGTRSTGDSIAGLNIANPCAMLFASSSLLAHIGLTKHSDCIRKATEEAVATVHTPDLGGSATSEEFVDKVLSLLKVPDFN</sequence>
<dbReference type="Pfam" id="PF09759">
    <property type="entry name" value="Atx10homo_assoc"/>
    <property type="match status" value="1"/>
</dbReference>
<evidence type="ECO:0000256" key="1">
    <source>
        <dbReference type="ARBA" id="ARBA00004173"/>
    </source>
</evidence>
<dbReference type="OrthoDB" id="10261637at2759"/>
<dbReference type="GO" id="GO:0006102">
    <property type="term" value="P:isocitrate metabolic process"/>
    <property type="evidence" value="ECO:0007669"/>
    <property type="project" value="TreeGrafter"/>
</dbReference>
<dbReference type="FunFam" id="3.40.718.10:FF:000001">
    <property type="entry name" value="Isocitrate dehydrogenase [NAD] subunit, mitochondrial"/>
    <property type="match status" value="1"/>
</dbReference>
<dbReference type="SUPFAM" id="SSF53659">
    <property type="entry name" value="Isocitrate/Isopropylmalate dehydrogenase-like"/>
    <property type="match status" value="1"/>
</dbReference>
<dbReference type="InterPro" id="IPR004434">
    <property type="entry name" value="Isocitrate_DH_NAD"/>
</dbReference>
<dbReference type="InterPro" id="IPR024084">
    <property type="entry name" value="IsoPropMal-DH-like_dom"/>
</dbReference>
<proteinExistence type="inferred from homology"/>
<keyword evidence="5" id="KW-0496">Mitochondrion</keyword>
<dbReference type="GO" id="GO:0006099">
    <property type="term" value="P:tricarboxylic acid cycle"/>
    <property type="evidence" value="ECO:0007669"/>
    <property type="project" value="UniProtKB-KW"/>
</dbReference>
<dbReference type="PANTHER" id="PTHR11835:SF60">
    <property type="entry name" value="ISOCITRATE DEHYDROGENASE [NAD] SUBUNIT, MITOCHONDRIAL"/>
    <property type="match status" value="1"/>
</dbReference>
<gene>
    <name evidence="7" type="ORF">DGYR_LOCUS12940</name>
</gene>
<feature type="domain" description="Isopropylmalate dehydrogenase-like" evidence="6">
    <location>
        <begin position="387"/>
        <end position="705"/>
    </location>
</feature>
<keyword evidence="8" id="KW-1185">Reference proteome</keyword>
<dbReference type="Gene3D" id="3.40.718.10">
    <property type="entry name" value="Isopropylmalate Dehydrogenase"/>
    <property type="match status" value="1"/>
</dbReference>
<dbReference type="Pfam" id="PF00180">
    <property type="entry name" value="Iso_dh"/>
    <property type="match status" value="1"/>
</dbReference>
<evidence type="ECO:0000313" key="8">
    <source>
        <dbReference type="Proteomes" id="UP000549394"/>
    </source>
</evidence>
<dbReference type="InterPro" id="IPR019156">
    <property type="entry name" value="Ataxin-10_domain"/>
</dbReference>
<evidence type="ECO:0000259" key="6">
    <source>
        <dbReference type="SMART" id="SM01329"/>
    </source>
</evidence>
<evidence type="ECO:0000256" key="2">
    <source>
        <dbReference type="ARBA" id="ARBA00007769"/>
    </source>
</evidence>
<dbReference type="EMBL" id="CAJFCJ010000028">
    <property type="protein sequence ID" value="CAD5125590.1"/>
    <property type="molecule type" value="Genomic_DNA"/>
</dbReference>
<name>A0A7I8WBS1_9ANNE</name>
<comment type="caution">
    <text evidence="7">The sequence shown here is derived from an EMBL/GenBank/DDBJ whole genome shotgun (WGS) entry which is preliminary data.</text>
</comment>
<accession>A0A7I8WBS1</accession>
<dbReference type="GO" id="GO:0005739">
    <property type="term" value="C:mitochondrion"/>
    <property type="evidence" value="ECO:0007669"/>
    <property type="project" value="UniProtKB-SubCell"/>
</dbReference>
<comment type="similarity">
    <text evidence="2">Belongs to the isocitrate and isopropylmalate dehydrogenases family.</text>
</comment>
<protein>
    <submittedName>
        <fullName evidence="7">DgyrCDS13793</fullName>
    </submittedName>
</protein>
<dbReference type="AlphaFoldDB" id="A0A7I8WBS1"/>